<dbReference type="RefSeq" id="WP_090710193.1">
    <property type="nucleotide sequence ID" value="NZ_FOVM01000003.1"/>
</dbReference>
<organism evidence="5 6">
    <name type="scientific">Mycetocola miduiensis</name>
    <dbReference type="NCBI Taxonomy" id="995034"/>
    <lineage>
        <taxon>Bacteria</taxon>
        <taxon>Bacillati</taxon>
        <taxon>Actinomycetota</taxon>
        <taxon>Actinomycetes</taxon>
        <taxon>Micrococcales</taxon>
        <taxon>Microbacteriaceae</taxon>
        <taxon>Mycetocola</taxon>
    </lineage>
</organism>
<dbReference type="EMBL" id="FOVM01000003">
    <property type="protein sequence ID" value="SFN62982.1"/>
    <property type="molecule type" value="Genomic_DNA"/>
</dbReference>
<dbReference type="PANTHER" id="PTHR10357:SF179">
    <property type="entry name" value="NEUTRAL AND BASIC AMINO ACID TRANSPORT PROTEIN RBAT"/>
    <property type="match status" value="1"/>
</dbReference>
<evidence type="ECO:0000313" key="5">
    <source>
        <dbReference type="EMBL" id="SFN62982.1"/>
    </source>
</evidence>
<protein>
    <submittedName>
        <fullName evidence="5">Alpha-glucosidase</fullName>
    </submittedName>
</protein>
<dbReference type="GO" id="GO:0004556">
    <property type="term" value="F:alpha-amylase activity"/>
    <property type="evidence" value="ECO:0007669"/>
    <property type="project" value="TreeGrafter"/>
</dbReference>
<evidence type="ECO:0000313" key="6">
    <source>
        <dbReference type="Proteomes" id="UP000198867"/>
    </source>
</evidence>
<dbReference type="FunFam" id="3.90.400.10:FF:000001">
    <property type="entry name" value="Maltase A3, isoform A"/>
    <property type="match status" value="1"/>
</dbReference>
<dbReference type="InterPro" id="IPR045857">
    <property type="entry name" value="O16G_dom_2"/>
</dbReference>
<accession>A0A1I5AKR2</accession>
<dbReference type="SUPFAM" id="SSF51445">
    <property type="entry name" value="(Trans)glycosidases"/>
    <property type="match status" value="1"/>
</dbReference>
<feature type="region of interest" description="Disordered" evidence="3">
    <location>
        <begin position="346"/>
        <end position="367"/>
    </location>
</feature>
<feature type="compositionally biased region" description="Basic and acidic residues" evidence="3">
    <location>
        <begin position="351"/>
        <end position="360"/>
    </location>
</feature>
<dbReference type="Proteomes" id="UP000198867">
    <property type="component" value="Unassembled WGS sequence"/>
</dbReference>
<feature type="domain" description="Glycosyl hydrolase family 13 catalytic" evidence="4">
    <location>
        <begin position="27"/>
        <end position="434"/>
    </location>
</feature>
<keyword evidence="6" id="KW-1185">Reference proteome</keyword>
<dbReference type="AlphaFoldDB" id="A0A1I5AKR2"/>
<evidence type="ECO:0000256" key="3">
    <source>
        <dbReference type="SAM" id="MobiDB-lite"/>
    </source>
</evidence>
<evidence type="ECO:0000256" key="2">
    <source>
        <dbReference type="ARBA" id="ARBA00023180"/>
    </source>
</evidence>
<evidence type="ECO:0000259" key="4">
    <source>
        <dbReference type="SMART" id="SM00642"/>
    </source>
</evidence>
<reference evidence="6" key="1">
    <citation type="submission" date="2016-10" db="EMBL/GenBank/DDBJ databases">
        <authorList>
            <person name="Varghese N."/>
            <person name="Submissions S."/>
        </authorList>
    </citation>
    <scope>NUCLEOTIDE SEQUENCE [LARGE SCALE GENOMIC DNA]</scope>
    <source>
        <strain evidence="6">CGMCC 1.11101</strain>
    </source>
</reference>
<dbReference type="Gene3D" id="3.20.20.80">
    <property type="entry name" value="Glycosidases"/>
    <property type="match status" value="1"/>
</dbReference>
<dbReference type="STRING" id="995034.SAMN05216219_1533"/>
<dbReference type="CDD" id="cd11332">
    <property type="entry name" value="AmyAc_OligoGlu_TS"/>
    <property type="match status" value="1"/>
</dbReference>
<dbReference type="SMART" id="SM00642">
    <property type="entry name" value="Aamy"/>
    <property type="match status" value="1"/>
</dbReference>
<dbReference type="Gene3D" id="3.90.400.10">
    <property type="entry name" value="Oligo-1,6-glucosidase, Domain 2"/>
    <property type="match status" value="1"/>
</dbReference>
<dbReference type="PANTHER" id="PTHR10357">
    <property type="entry name" value="ALPHA-AMYLASE FAMILY MEMBER"/>
    <property type="match status" value="1"/>
</dbReference>
<evidence type="ECO:0000256" key="1">
    <source>
        <dbReference type="ARBA" id="ARBA00008061"/>
    </source>
</evidence>
<name>A0A1I5AKR2_9MICO</name>
<keyword evidence="2" id="KW-0325">Glycoprotein</keyword>
<proteinExistence type="inferred from homology"/>
<dbReference type="OrthoDB" id="9043248at2"/>
<gene>
    <name evidence="5" type="ORF">SAMN05216219_1533</name>
</gene>
<dbReference type="Pfam" id="PF00128">
    <property type="entry name" value="Alpha-amylase"/>
    <property type="match status" value="1"/>
</dbReference>
<sequence length="555" mass="62063">MTDVRTRETARELDADPNWWRQAAVYQIYPRSFADANGDGIGDLPGIRSRIPYLRRLDIDAVWLSPFYPSALADGGYDVDDYRDVDPRLGTLDDFDALVADLHSSGIRLIVDIVPNHTSNRHEWFVEALASPRDSAARNRYIFRDGRGPDGSEPPADWTSAFGGPAWEPVGDGQWYLHYFATEQPDLNWDNREVRDDFLTTLRFWSDRGVDGFRIDVAHGLAKKLDLDLPSQADMDALPRDAGGHPLWDRDEVHEIYAEWRAVFNSYTPPRTGVAEAWVESSRRHRYASPEGLGQAFNFDLLEAGFDAVTFRRIVTENLALAGLSGSSTTWVLSNHDVVRHATRYGLPEPADPKTKHGSDWLRSGGTSPVLDAERGLRRARAATLFELALPGSAYLYQGEELGLPEVADIPANRRQDPAFFRNPGVDIGRDGCRVPLPWTATGPSFGFGPGEPHLPQPASWGSVAVEVQERDPESTLRLYRDALALRRVLQTGEQLEWIPSKSDVVHFRRPNGWETVMNFGNTPVELPEGEVLLFSSPLEGGLLPGETTAWLRRD</sequence>
<dbReference type="GO" id="GO:0009313">
    <property type="term" value="P:oligosaccharide catabolic process"/>
    <property type="evidence" value="ECO:0007669"/>
    <property type="project" value="TreeGrafter"/>
</dbReference>
<dbReference type="InterPro" id="IPR006047">
    <property type="entry name" value="GH13_cat_dom"/>
</dbReference>
<dbReference type="InterPro" id="IPR017853">
    <property type="entry name" value="GH"/>
</dbReference>
<comment type="similarity">
    <text evidence="1">Belongs to the glycosyl hydrolase 13 family.</text>
</comment>